<dbReference type="Pfam" id="PF09933">
    <property type="entry name" value="DUF2165"/>
    <property type="match status" value="1"/>
</dbReference>
<organism evidence="2 3">
    <name type="scientific">Burkholderia thailandensis (strain ATCC 700388 / DSM 13276 / CCUG 48851 / CIP 106301 / E264)</name>
    <dbReference type="NCBI Taxonomy" id="271848"/>
    <lineage>
        <taxon>Bacteria</taxon>
        <taxon>Pseudomonadati</taxon>
        <taxon>Pseudomonadota</taxon>
        <taxon>Betaproteobacteria</taxon>
        <taxon>Burkholderiales</taxon>
        <taxon>Burkholderiaceae</taxon>
        <taxon>Burkholderia</taxon>
        <taxon>pseudomallei group</taxon>
    </lineage>
</organism>
<feature type="transmembrane region" description="Helical" evidence="1">
    <location>
        <begin position="109"/>
        <end position="129"/>
    </location>
</feature>
<evidence type="ECO:0000313" key="2">
    <source>
        <dbReference type="EMBL" id="ABC35972.1"/>
    </source>
</evidence>
<dbReference type="KEGG" id="bte:BTH_II1277"/>
<feature type="transmembrane region" description="Helical" evidence="1">
    <location>
        <begin position="149"/>
        <end position="169"/>
    </location>
</feature>
<dbReference type="AlphaFoldDB" id="Q2T5S6"/>
<evidence type="ECO:0000256" key="1">
    <source>
        <dbReference type="SAM" id="Phobius"/>
    </source>
</evidence>
<name>Q2T5S6_BURTA</name>
<dbReference type="InterPro" id="IPR018681">
    <property type="entry name" value="DUF2165_transmembrane"/>
</dbReference>
<keyword evidence="1" id="KW-0812">Transmembrane</keyword>
<dbReference type="HOGENOM" id="CLU_118012_0_0_4"/>
<feature type="transmembrane region" description="Helical" evidence="1">
    <location>
        <begin position="176"/>
        <end position="194"/>
    </location>
</feature>
<evidence type="ECO:0000313" key="3">
    <source>
        <dbReference type="Proteomes" id="UP000001930"/>
    </source>
</evidence>
<keyword evidence="1" id="KW-0472">Membrane</keyword>
<keyword evidence="1" id="KW-1133">Transmembrane helix</keyword>
<keyword evidence="3" id="KW-1185">Reference proteome</keyword>
<accession>Q2T5S6</accession>
<dbReference type="Proteomes" id="UP000001930">
    <property type="component" value="Chromosome II"/>
</dbReference>
<evidence type="ECO:0008006" key="4">
    <source>
        <dbReference type="Google" id="ProtNLM"/>
    </source>
</evidence>
<gene>
    <name evidence="2" type="ordered locus">BTH_II1277</name>
</gene>
<reference evidence="2 3" key="1">
    <citation type="journal article" date="2005" name="BMC Genomics">
        <title>Bacterial genome adaptation to niches: divergence of the potential virulence genes in three Burkholderia species of different survival strategies.</title>
        <authorList>
            <person name="Kim H.S."/>
            <person name="Schell M.A."/>
            <person name="Yu Y."/>
            <person name="Ulrich R.L."/>
            <person name="Sarria S.H."/>
            <person name="Nierman W.C."/>
            <person name="DeShazer D."/>
        </authorList>
    </citation>
    <scope>NUCLEOTIDE SEQUENCE [LARGE SCALE GENOMIC DNA]</scope>
    <source>
        <strain evidence="3">ATCC 700388 / DSM 13276 / CCUG 48851 / CIP 106301 / E264</strain>
    </source>
</reference>
<protein>
    <recommendedName>
        <fullName evidence="4">DUF2165 domain-containing protein</fullName>
    </recommendedName>
</protein>
<proteinExistence type="predicted"/>
<dbReference type="EMBL" id="CP000085">
    <property type="protein sequence ID" value="ABC35972.1"/>
    <property type="molecule type" value="Genomic_DNA"/>
</dbReference>
<sequence>MPRSSRAACGCDERRARIEWGAHRPAAPRERTRTMSMMAPLTGIDLFKTLHAVAIAGWATIVTINNVQTFAATTSTVGRTMSMALLKQDPPVDTPLLRRATASRALHRAALAIIVLLQAFTAIAMWGGVRLLLATAPPHAAALPWLDAGAAGFAACALVLLLGGLWYGYWIRQEGLQLTHIALVVWSIAAYLLFHFDTTT</sequence>